<comment type="caution">
    <text evidence="2">The sequence shown here is derived from an EMBL/GenBank/DDBJ whole genome shotgun (WGS) entry which is preliminary data.</text>
</comment>
<gene>
    <name evidence="2" type="ORF">V9T40_002017</name>
</gene>
<name>A0AAN9Y3Q6_9HEMI</name>
<dbReference type="Proteomes" id="UP001367676">
    <property type="component" value="Unassembled WGS sequence"/>
</dbReference>
<evidence type="ECO:0000256" key="1">
    <source>
        <dbReference type="SAM" id="MobiDB-lite"/>
    </source>
</evidence>
<organism evidence="2 3">
    <name type="scientific">Parthenolecanium corni</name>
    <dbReference type="NCBI Taxonomy" id="536013"/>
    <lineage>
        <taxon>Eukaryota</taxon>
        <taxon>Metazoa</taxon>
        <taxon>Ecdysozoa</taxon>
        <taxon>Arthropoda</taxon>
        <taxon>Hexapoda</taxon>
        <taxon>Insecta</taxon>
        <taxon>Pterygota</taxon>
        <taxon>Neoptera</taxon>
        <taxon>Paraneoptera</taxon>
        <taxon>Hemiptera</taxon>
        <taxon>Sternorrhyncha</taxon>
        <taxon>Coccoidea</taxon>
        <taxon>Coccidae</taxon>
        <taxon>Parthenolecanium</taxon>
    </lineage>
</organism>
<accession>A0AAN9Y3Q6</accession>
<sequence>MNSDDDQFSVSSDSSKTRSTKGSFRRRLKSIGSSADRSRHSIIDGTKTVGSRVKKALARRTSKEIAGIKEEAKDEGASATAAGAVACEIFDSIKFDFPASPSASFGDDAADANSSSDETLPPPQFPPPPLPDHLFDDVFSSDRSSASYSDSQYELLEKSKADATSSSEGVGCDGGVDIPFCAFGDNFDVRSDTLSNSLGNESEELRSRSSGDDFIDSFNRVFANFDMKPMNVIERAFEFSSSETGSSGNSVETRAYQASYENWGLRAVQTATHTRRPVSPTKSVILQFDPLYDAVCPDEAPEEALDEDDPLSGIFTSMETQSQAIYALPQKPAPSEFDSERIGAESTVVVGKETEKRDLNKSSSSSVSGWSLRGAFKAVATNRWGGSTTTVKTCVGPTLKTNGGMLGRPELCSKFSGMLHNGYLFKSASSASERSSFTRLWCQLAEGKLFYSVEKDASSKETIDLETILSIHQIKDVRTG</sequence>
<feature type="compositionally biased region" description="Low complexity" evidence="1">
    <location>
        <begin position="104"/>
        <end position="117"/>
    </location>
</feature>
<dbReference type="Gene3D" id="2.30.29.30">
    <property type="entry name" value="Pleckstrin-homology domain (PH domain)/Phosphotyrosine-binding domain (PTB)"/>
    <property type="match status" value="1"/>
</dbReference>
<dbReference type="InterPro" id="IPR011993">
    <property type="entry name" value="PH-like_dom_sf"/>
</dbReference>
<keyword evidence="3" id="KW-1185">Reference proteome</keyword>
<evidence type="ECO:0000313" key="2">
    <source>
        <dbReference type="EMBL" id="KAK7590404.1"/>
    </source>
</evidence>
<dbReference type="SUPFAM" id="SSF50729">
    <property type="entry name" value="PH domain-like"/>
    <property type="match status" value="1"/>
</dbReference>
<dbReference type="EMBL" id="JBBCAQ010000022">
    <property type="protein sequence ID" value="KAK7590404.1"/>
    <property type="molecule type" value="Genomic_DNA"/>
</dbReference>
<feature type="compositionally biased region" description="Pro residues" evidence="1">
    <location>
        <begin position="120"/>
        <end position="131"/>
    </location>
</feature>
<protein>
    <submittedName>
        <fullName evidence="2">Uncharacterized protein</fullName>
    </submittedName>
</protein>
<proteinExistence type="predicted"/>
<evidence type="ECO:0000313" key="3">
    <source>
        <dbReference type="Proteomes" id="UP001367676"/>
    </source>
</evidence>
<reference evidence="2 3" key="1">
    <citation type="submission" date="2024-03" db="EMBL/GenBank/DDBJ databases">
        <title>Adaptation during the transition from Ophiocordyceps entomopathogen to insect associate is accompanied by gene loss and intensified selection.</title>
        <authorList>
            <person name="Ward C.M."/>
            <person name="Onetto C.A."/>
            <person name="Borneman A.R."/>
        </authorList>
    </citation>
    <scope>NUCLEOTIDE SEQUENCE [LARGE SCALE GENOMIC DNA]</scope>
    <source>
        <strain evidence="2">AWRI1</strain>
        <tissue evidence="2">Single Adult Female</tissue>
    </source>
</reference>
<feature type="region of interest" description="Disordered" evidence="1">
    <location>
        <begin position="104"/>
        <end position="136"/>
    </location>
</feature>
<feature type="region of interest" description="Disordered" evidence="1">
    <location>
        <begin position="1"/>
        <end position="62"/>
    </location>
</feature>
<dbReference type="AlphaFoldDB" id="A0AAN9Y3Q6"/>